<organism evidence="9 10">
    <name type="scientific">Solanum tuberosum</name>
    <name type="common">Potato</name>
    <dbReference type="NCBI Taxonomy" id="4113"/>
    <lineage>
        <taxon>Eukaryota</taxon>
        <taxon>Viridiplantae</taxon>
        <taxon>Streptophyta</taxon>
        <taxon>Embryophyta</taxon>
        <taxon>Tracheophyta</taxon>
        <taxon>Spermatophyta</taxon>
        <taxon>Magnoliopsida</taxon>
        <taxon>eudicotyledons</taxon>
        <taxon>Gunneridae</taxon>
        <taxon>Pentapetalae</taxon>
        <taxon>asterids</taxon>
        <taxon>lamiids</taxon>
        <taxon>Solanales</taxon>
        <taxon>Solanaceae</taxon>
        <taxon>Solanoideae</taxon>
        <taxon>Solaneae</taxon>
        <taxon>Solanum</taxon>
    </lineage>
</organism>
<keyword evidence="3" id="KW-0813">Transport</keyword>
<dbReference type="Gramene" id="PGSC0003DMT400003570">
    <property type="protein sequence ID" value="PGSC0003DMT400003570"/>
    <property type="gene ID" value="PGSC0003DMG400001412"/>
</dbReference>
<keyword evidence="4 8" id="KW-0812">Transmembrane</keyword>
<proteinExistence type="inferred from homology"/>
<keyword evidence="5 8" id="KW-1133">Transmembrane helix</keyword>
<dbReference type="Gramene" id="PGSC0003DMT400003571">
    <property type="protein sequence ID" value="PGSC0003DMT400003571"/>
    <property type="gene ID" value="PGSC0003DMG400001412"/>
</dbReference>
<feature type="transmembrane region" description="Helical" evidence="8">
    <location>
        <begin position="29"/>
        <end position="53"/>
    </location>
</feature>
<evidence type="ECO:0000256" key="2">
    <source>
        <dbReference type="ARBA" id="ARBA00009177"/>
    </source>
</evidence>
<evidence type="ECO:0000256" key="6">
    <source>
        <dbReference type="ARBA" id="ARBA00023136"/>
    </source>
</evidence>
<dbReference type="PANTHER" id="PTHR31752:SF40">
    <property type="entry name" value="AUXIN EFFLUX CARRIER COMPONENT 8"/>
    <property type="match status" value="1"/>
</dbReference>
<dbReference type="InterPro" id="IPR051107">
    <property type="entry name" value="Auxin_Efflux_Carrier"/>
</dbReference>
<name>M0ZLX9_SOLTU</name>
<dbReference type="AlphaFoldDB" id="M0ZLX9"/>
<evidence type="ECO:0000256" key="1">
    <source>
        <dbReference type="ARBA" id="ARBA00004141"/>
    </source>
</evidence>
<protein>
    <submittedName>
        <fullName evidence="9">Auxin efflux carrier component</fullName>
    </submittedName>
</protein>
<accession>M0ZLX9</accession>
<dbReference type="PANTHER" id="PTHR31752">
    <property type="entry name" value="AUXIN EFFLUX CARRIER COMPONENT 1B-RELATED"/>
    <property type="match status" value="1"/>
</dbReference>
<evidence type="ECO:0000256" key="4">
    <source>
        <dbReference type="ARBA" id="ARBA00022692"/>
    </source>
</evidence>
<keyword evidence="10" id="KW-1185">Reference proteome</keyword>
<dbReference type="GO" id="GO:0009734">
    <property type="term" value="P:auxin-activated signaling pathway"/>
    <property type="evidence" value="ECO:0007669"/>
    <property type="project" value="UniProtKB-KW"/>
</dbReference>
<dbReference type="GO" id="GO:0016020">
    <property type="term" value="C:membrane"/>
    <property type="evidence" value="ECO:0007669"/>
    <property type="project" value="UniProtKB-SubCell"/>
</dbReference>
<dbReference type="Proteomes" id="UP000011115">
    <property type="component" value="Unassembled WGS sequence"/>
</dbReference>
<evidence type="ECO:0000313" key="9">
    <source>
        <dbReference type="EnsemblPlants" id="PGSC0003DMT400003570"/>
    </source>
</evidence>
<comment type="similarity">
    <text evidence="2">Belongs to the auxin efflux carrier (TC 2.A.69.1) family.</text>
</comment>
<dbReference type="EnsemblPlants" id="PGSC0003DMT400003570">
    <property type="protein sequence ID" value="PGSC0003DMT400003570"/>
    <property type="gene ID" value="PGSC0003DMG400001412"/>
</dbReference>
<dbReference type="ExpressionAtlas" id="M0ZLX9">
    <property type="expression patterns" value="baseline"/>
</dbReference>
<comment type="subcellular location">
    <subcellularLocation>
        <location evidence="1">Membrane</location>
        <topology evidence="1">Multi-pass membrane protein</topology>
    </subcellularLocation>
</comment>
<keyword evidence="6 8" id="KW-0472">Membrane</keyword>
<dbReference type="HOGENOM" id="CLU_2282444_0_0_1"/>
<dbReference type="GO" id="GO:0055085">
    <property type="term" value="P:transmembrane transport"/>
    <property type="evidence" value="ECO:0007669"/>
    <property type="project" value="InterPro"/>
</dbReference>
<evidence type="ECO:0000256" key="5">
    <source>
        <dbReference type="ARBA" id="ARBA00022989"/>
    </source>
</evidence>
<evidence type="ECO:0000256" key="3">
    <source>
        <dbReference type="ARBA" id="ARBA00022448"/>
    </source>
</evidence>
<reference evidence="10" key="1">
    <citation type="journal article" date="2011" name="Nature">
        <title>Genome sequence and analysis of the tuber crop potato.</title>
        <authorList>
            <consortium name="The Potato Genome Sequencing Consortium"/>
        </authorList>
    </citation>
    <scope>NUCLEOTIDE SEQUENCE [LARGE SCALE GENOMIC DNA]</scope>
    <source>
        <strain evidence="10">cv. DM1-3 516 R44</strain>
    </source>
</reference>
<sequence>MASYSYCINSTGVFMASQASIIACGTKKAILAMALKFVLGPVLMAISSIAVGLRGQLFRLAIVQVKLNCFLLSINDRLLNAVLSTAGSPSPRNRSFCVCQGV</sequence>
<reference evidence="9" key="2">
    <citation type="submission" date="2015-06" db="UniProtKB">
        <authorList>
            <consortium name="EnsemblPlants"/>
        </authorList>
    </citation>
    <scope>IDENTIFICATION</scope>
    <source>
        <strain evidence="9">DM1-3 516 R44</strain>
    </source>
</reference>
<evidence type="ECO:0000256" key="8">
    <source>
        <dbReference type="SAM" id="Phobius"/>
    </source>
</evidence>
<dbReference type="EnsemblPlants" id="PGSC0003DMT400003571">
    <property type="protein sequence ID" value="PGSC0003DMT400003571"/>
    <property type="gene ID" value="PGSC0003DMG400001412"/>
</dbReference>
<evidence type="ECO:0000313" key="10">
    <source>
        <dbReference type="Proteomes" id="UP000011115"/>
    </source>
</evidence>
<dbReference type="InterPro" id="IPR004776">
    <property type="entry name" value="Mem_transp_PIN-like"/>
</dbReference>
<keyword evidence="7" id="KW-0927">Auxin signaling pathway</keyword>
<evidence type="ECO:0000256" key="7">
    <source>
        <dbReference type="ARBA" id="ARBA00023294"/>
    </source>
</evidence>
<dbReference type="Pfam" id="PF03547">
    <property type="entry name" value="Mem_trans"/>
    <property type="match status" value="1"/>
</dbReference>